<dbReference type="PANTHER" id="PTHR38489:SF1">
    <property type="entry name" value="HISTONE CHAPERONE DOMAIN-CONTAINING PROTEIN"/>
    <property type="match status" value="1"/>
</dbReference>
<sequence length="198" mass="21460">MPQKRAAQSVDAVSNTTKQPAKKQSTASARDGVAQEVRPAAGRDDPTVSSAMLKPNTSKHESIPKQPQTSDEDITTVNRHSKPSFVLPASLSSHSLHDRLRSFLPELAQSNEKLAHETNKSLEDVGDEEEHISMELGLGVLEQQPDESDKDETDSGSDSSKDSKDHATPVLSKADDDHMRKLLGQSTSVEKANIEEVG</sequence>
<reference evidence="2 3" key="1">
    <citation type="journal article" date="2016" name="Sci. Rep.">
        <title>Peltaster fructicola genome reveals evolution from an invasive phytopathogen to an ectophytic parasite.</title>
        <authorList>
            <person name="Xu C."/>
            <person name="Chen H."/>
            <person name="Gleason M.L."/>
            <person name="Xu J.R."/>
            <person name="Liu H."/>
            <person name="Zhang R."/>
            <person name="Sun G."/>
        </authorList>
    </citation>
    <scope>NUCLEOTIDE SEQUENCE [LARGE SCALE GENOMIC DNA]</scope>
    <source>
        <strain evidence="2 3">LNHT1506</strain>
    </source>
</reference>
<dbReference type="EMBL" id="CP051139">
    <property type="protein sequence ID" value="QIW94502.1"/>
    <property type="molecule type" value="Genomic_DNA"/>
</dbReference>
<dbReference type="InterPro" id="IPR027921">
    <property type="entry name" value="NOPCHAP1"/>
</dbReference>
<accession>A0A6H0XIF3</accession>
<dbReference type="Proteomes" id="UP000503462">
    <property type="component" value="Chromosome 1"/>
</dbReference>
<dbReference type="PANTHER" id="PTHR38489">
    <property type="entry name" value="HISTONE CHAPERONE DOMAIN-CONTAINING PROTEIN"/>
    <property type="match status" value="1"/>
</dbReference>
<dbReference type="OrthoDB" id="1112980at2759"/>
<dbReference type="Pfam" id="PF15370">
    <property type="entry name" value="NOPCHAP1"/>
    <property type="match status" value="1"/>
</dbReference>
<evidence type="ECO:0000256" key="1">
    <source>
        <dbReference type="SAM" id="MobiDB-lite"/>
    </source>
</evidence>
<evidence type="ECO:0000313" key="3">
    <source>
        <dbReference type="Proteomes" id="UP000503462"/>
    </source>
</evidence>
<name>A0A6H0XIF3_9PEZI</name>
<feature type="compositionally biased region" description="Basic and acidic residues" evidence="1">
    <location>
        <begin position="159"/>
        <end position="178"/>
    </location>
</feature>
<dbReference type="AlphaFoldDB" id="A0A6H0XIF3"/>
<feature type="region of interest" description="Disordered" evidence="1">
    <location>
        <begin position="111"/>
        <end position="178"/>
    </location>
</feature>
<protein>
    <submittedName>
        <fullName evidence="2">Uncharacterized protein</fullName>
    </submittedName>
</protein>
<feature type="compositionally biased region" description="Basic and acidic residues" evidence="1">
    <location>
        <begin position="113"/>
        <end position="123"/>
    </location>
</feature>
<feature type="compositionally biased region" description="Polar residues" evidence="1">
    <location>
        <begin position="11"/>
        <end position="28"/>
    </location>
</feature>
<feature type="compositionally biased region" description="Acidic residues" evidence="1">
    <location>
        <begin position="144"/>
        <end position="155"/>
    </location>
</feature>
<dbReference type="GO" id="GO:0000492">
    <property type="term" value="P:box C/D snoRNP assembly"/>
    <property type="evidence" value="ECO:0007669"/>
    <property type="project" value="InterPro"/>
</dbReference>
<proteinExistence type="predicted"/>
<keyword evidence="3" id="KW-1185">Reference proteome</keyword>
<gene>
    <name evidence="2" type="ORF">AMS68_000020</name>
</gene>
<organism evidence="2 3">
    <name type="scientific">Peltaster fructicola</name>
    <dbReference type="NCBI Taxonomy" id="286661"/>
    <lineage>
        <taxon>Eukaryota</taxon>
        <taxon>Fungi</taxon>
        <taxon>Dikarya</taxon>
        <taxon>Ascomycota</taxon>
        <taxon>Pezizomycotina</taxon>
        <taxon>Dothideomycetes</taxon>
        <taxon>Dothideomycetes incertae sedis</taxon>
        <taxon>Peltaster</taxon>
    </lineage>
</organism>
<evidence type="ECO:0000313" key="2">
    <source>
        <dbReference type="EMBL" id="QIW94502.1"/>
    </source>
</evidence>
<feature type="region of interest" description="Disordered" evidence="1">
    <location>
        <begin position="1"/>
        <end position="81"/>
    </location>
</feature>